<evidence type="ECO:0000256" key="4">
    <source>
        <dbReference type="ARBA" id="ARBA00022538"/>
    </source>
</evidence>
<keyword evidence="10" id="KW-0997">Cell inner membrane</keyword>
<dbReference type="InterPro" id="IPR004772">
    <property type="entry name" value="TrkH"/>
</dbReference>
<organism evidence="12 13">
    <name type="scientific">Pelagibacterium flavum</name>
    <dbReference type="NCBI Taxonomy" id="2984530"/>
    <lineage>
        <taxon>Bacteria</taxon>
        <taxon>Pseudomonadati</taxon>
        <taxon>Pseudomonadota</taxon>
        <taxon>Alphaproteobacteria</taxon>
        <taxon>Hyphomicrobiales</taxon>
        <taxon>Devosiaceae</taxon>
        <taxon>Pelagibacterium</taxon>
    </lineage>
</organism>
<comment type="subcellular location">
    <subcellularLocation>
        <location evidence="10">Cell inner membrane</location>
        <topology evidence="10">Multi-pass membrane protein</topology>
    </subcellularLocation>
    <subcellularLocation>
        <location evidence="1">Cell membrane</location>
        <topology evidence="1">Multi-pass membrane protein</topology>
    </subcellularLocation>
</comment>
<dbReference type="InterPro" id="IPR003445">
    <property type="entry name" value="Cat_transpt"/>
</dbReference>
<proteinExistence type="inferred from homology"/>
<comment type="function">
    <text evidence="10">Low-affinity potassium transport system. Interacts with Trk system potassium uptake protein TrkA.</text>
</comment>
<evidence type="ECO:0000256" key="9">
    <source>
        <dbReference type="ARBA" id="ARBA00023136"/>
    </source>
</evidence>
<keyword evidence="2 10" id="KW-0813">Transport</keyword>
<evidence type="ECO:0000256" key="10">
    <source>
        <dbReference type="PIRNR" id="PIRNR006247"/>
    </source>
</evidence>
<feature type="transmembrane region" description="Helical" evidence="11">
    <location>
        <begin position="67"/>
        <end position="89"/>
    </location>
</feature>
<evidence type="ECO:0000256" key="2">
    <source>
        <dbReference type="ARBA" id="ARBA00022448"/>
    </source>
</evidence>
<evidence type="ECO:0000256" key="3">
    <source>
        <dbReference type="ARBA" id="ARBA00022475"/>
    </source>
</evidence>
<evidence type="ECO:0000256" key="8">
    <source>
        <dbReference type="ARBA" id="ARBA00023065"/>
    </source>
</evidence>
<dbReference type="PIRSF" id="PIRSF006247">
    <property type="entry name" value="TrkH"/>
    <property type="match status" value="1"/>
</dbReference>
<feature type="transmembrane region" description="Helical" evidence="11">
    <location>
        <begin position="390"/>
        <end position="410"/>
    </location>
</feature>
<evidence type="ECO:0000256" key="7">
    <source>
        <dbReference type="ARBA" id="ARBA00022989"/>
    </source>
</evidence>
<dbReference type="RefSeq" id="WP_264225030.1">
    <property type="nucleotide sequence ID" value="NZ_CP107716.1"/>
</dbReference>
<dbReference type="EMBL" id="CP107716">
    <property type="protein sequence ID" value="UYQ71378.1"/>
    <property type="molecule type" value="Genomic_DNA"/>
</dbReference>
<keyword evidence="3 10" id="KW-1003">Cell membrane</keyword>
<protein>
    <recommendedName>
        <fullName evidence="10">Trk system potassium uptake protein</fullName>
    </recommendedName>
</protein>
<comment type="similarity">
    <text evidence="10">Belongs to the TrkH potassium transport family.</text>
</comment>
<feature type="transmembrane region" description="Helical" evidence="11">
    <location>
        <begin position="268"/>
        <end position="290"/>
    </location>
</feature>
<keyword evidence="5 11" id="KW-0812">Transmembrane</keyword>
<keyword evidence="4 10" id="KW-0633">Potassium transport</keyword>
<reference evidence="12" key="1">
    <citation type="submission" date="2022-10" db="EMBL/GenBank/DDBJ databases">
        <title>YIM 151497 complete genome.</title>
        <authorList>
            <person name="Chen X."/>
        </authorList>
    </citation>
    <scope>NUCLEOTIDE SEQUENCE</scope>
    <source>
        <strain evidence="12">YIM 151497</strain>
    </source>
</reference>
<feature type="transmembrane region" description="Helical" evidence="11">
    <location>
        <begin position="7"/>
        <end position="26"/>
    </location>
</feature>
<feature type="transmembrane region" description="Helical" evidence="11">
    <location>
        <begin position="131"/>
        <end position="151"/>
    </location>
</feature>
<feature type="transmembrane region" description="Helical" evidence="11">
    <location>
        <begin position="229"/>
        <end position="256"/>
    </location>
</feature>
<dbReference type="Proteomes" id="UP001163882">
    <property type="component" value="Chromosome"/>
</dbReference>
<keyword evidence="7 11" id="KW-1133">Transmembrane helix</keyword>
<accession>A0ABY6ILC1</accession>
<feature type="transmembrane region" description="Helical" evidence="11">
    <location>
        <begin position="321"/>
        <end position="341"/>
    </location>
</feature>
<keyword evidence="13" id="KW-1185">Reference proteome</keyword>
<name>A0ABY6ILC1_9HYPH</name>
<evidence type="ECO:0000256" key="6">
    <source>
        <dbReference type="ARBA" id="ARBA00022958"/>
    </source>
</evidence>
<evidence type="ECO:0000256" key="1">
    <source>
        <dbReference type="ARBA" id="ARBA00004651"/>
    </source>
</evidence>
<evidence type="ECO:0000313" key="13">
    <source>
        <dbReference type="Proteomes" id="UP001163882"/>
    </source>
</evidence>
<dbReference type="Pfam" id="PF02386">
    <property type="entry name" value="TrkH"/>
    <property type="match status" value="1"/>
</dbReference>
<evidence type="ECO:0000256" key="11">
    <source>
        <dbReference type="SAM" id="Phobius"/>
    </source>
</evidence>
<sequence length="479" mass="51006">MLGATAYVTAFFTLVLAGMMLVPMFVDLSVGNPDWQAFLISALAAGVPSGFMVLATRREMPPFSLKFGFLLVNMIWASTSIVAALPLFLSGLSIGFTDAVFEATSGITTTGSTILSGLDDMPPGLLLWRSMTQWFGGLGIIAMGLLLLPFLRVGGMQIYKLESSAQADSPFARFTKFSWAMVGLYLALSLACAVSYWVAGMSTFDAINHAMSTVSTGGYSTHDASMGHFGLPVLVVGIVFMIGGAMPFIAILRAVTTGRISAAFEAQVPVLLSILAVLSFVVFLSALVHWPSDPSALGVHSAFNIVSVVTTTGFASTDYTLWGPFVNVVFLLATFLGGAAGSTSGGIKTYRLIIIFQSLRNGLKELIYPHGMFVVRYEGREVPWQALKSVYHFVSAFLALLLAVTLILGFTGLDTLTAFTGALTALTNVGPGLGDIIGPAGNFSTLEPLAKWALIFAMLAGRLEILAIFVLFSPAFWRR</sequence>
<keyword evidence="6 10" id="KW-0630">Potassium</keyword>
<evidence type="ECO:0000313" key="12">
    <source>
        <dbReference type="EMBL" id="UYQ71378.1"/>
    </source>
</evidence>
<keyword evidence="9 10" id="KW-0472">Membrane</keyword>
<dbReference type="PANTHER" id="PTHR32024:SF3">
    <property type="entry name" value="TRK SYSTEM POTASSIUM UPTAKE PROTEIN"/>
    <property type="match status" value="1"/>
</dbReference>
<keyword evidence="8 10" id="KW-0406">Ion transport</keyword>
<feature type="transmembrane region" description="Helical" evidence="11">
    <location>
        <begin position="38"/>
        <end position="55"/>
    </location>
</feature>
<dbReference type="PANTHER" id="PTHR32024">
    <property type="entry name" value="TRK SYSTEM POTASSIUM UPTAKE PROTEIN TRKG-RELATED"/>
    <property type="match status" value="1"/>
</dbReference>
<feature type="transmembrane region" description="Helical" evidence="11">
    <location>
        <begin position="179"/>
        <end position="199"/>
    </location>
</feature>
<feature type="transmembrane region" description="Helical" evidence="11">
    <location>
        <begin position="452"/>
        <end position="477"/>
    </location>
</feature>
<gene>
    <name evidence="12" type="ORF">OF122_15175</name>
</gene>
<evidence type="ECO:0000256" key="5">
    <source>
        <dbReference type="ARBA" id="ARBA00022692"/>
    </source>
</evidence>